<sequence length="113" mass="13061">MDDQEFFDDLYRVWTQIDGEAWLPEADDENELWRVRVVDAEGRDVRDPIQFLTGAEAAFVSKIHGALPDIVRRYLAAQDEAERLDIERDNLVAEVMRLELELAEVEADQIGRS</sequence>
<name>A0A164HW69_9NOCA</name>
<comment type="caution">
    <text evidence="2">The sequence shown here is derived from an EMBL/GenBank/DDBJ whole genome shotgun (WGS) entry which is preliminary data.</text>
</comment>
<dbReference type="RefSeq" id="WP_067580846.1">
    <property type="nucleotide sequence ID" value="NZ_JABMCZ010000002.1"/>
</dbReference>
<protein>
    <submittedName>
        <fullName evidence="2">Uncharacterized protein</fullName>
    </submittedName>
</protein>
<proteinExistence type="predicted"/>
<dbReference type="EMBL" id="LWGR01000021">
    <property type="protein sequence ID" value="KZM68871.1"/>
    <property type="molecule type" value="Genomic_DNA"/>
</dbReference>
<reference evidence="2 3" key="1">
    <citation type="submission" date="2016-04" db="EMBL/GenBank/DDBJ databases">
        <authorList>
            <person name="Evans L.H."/>
            <person name="Alamgir A."/>
            <person name="Owens N."/>
            <person name="Weber N.D."/>
            <person name="Virtaneva K."/>
            <person name="Barbian K."/>
            <person name="Babar A."/>
            <person name="Rosenke K."/>
        </authorList>
    </citation>
    <scope>NUCLEOTIDE SEQUENCE [LARGE SCALE GENOMIC DNA]</scope>
    <source>
        <strain evidence="2 3">IFM 0406</strain>
    </source>
</reference>
<keyword evidence="1" id="KW-0175">Coiled coil</keyword>
<keyword evidence="3" id="KW-1185">Reference proteome</keyword>
<organism evidence="2 3">
    <name type="scientific">Nocardia terpenica</name>
    <dbReference type="NCBI Taxonomy" id="455432"/>
    <lineage>
        <taxon>Bacteria</taxon>
        <taxon>Bacillati</taxon>
        <taxon>Actinomycetota</taxon>
        <taxon>Actinomycetes</taxon>
        <taxon>Mycobacteriales</taxon>
        <taxon>Nocardiaceae</taxon>
        <taxon>Nocardia</taxon>
    </lineage>
</organism>
<feature type="coiled-coil region" evidence="1">
    <location>
        <begin position="74"/>
        <end position="108"/>
    </location>
</feature>
<dbReference type="OrthoDB" id="4641794at2"/>
<evidence type="ECO:0000256" key="1">
    <source>
        <dbReference type="SAM" id="Coils"/>
    </source>
</evidence>
<evidence type="ECO:0000313" key="2">
    <source>
        <dbReference type="EMBL" id="KZM68871.1"/>
    </source>
</evidence>
<dbReference type="STRING" id="455432.AWN90_13875"/>
<dbReference type="AlphaFoldDB" id="A0A164HW69"/>
<dbReference type="Proteomes" id="UP000076512">
    <property type="component" value="Unassembled WGS sequence"/>
</dbReference>
<accession>A0A164HW69</accession>
<gene>
    <name evidence="2" type="ORF">AWN90_13875</name>
</gene>
<evidence type="ECO:0000313" key="3">
    <source>
        <dbReference type="Proteomes" id="UP000076512"/>
    </source>
</evidence>